<dbReference type="OrthoDB" id="5397694at2"/>
<evidence type="ECO:0000256" key="1">
    <source>
        <dbReference type="SAM" id="Phobius"/>
    </source>
</evidence>
<keyword evidence="1" id="KW-1133">Transmembrane helix</keyword>
<protein>
    <submittedName>
        <fullName evidence="2">Uncharacterized protein</fullName>
    </submittedName>
</protein>
<keyword evidence="1" id="KW-0812">Transmembrane</keyword>
<gene>
    <name evidence="2" type="ordered locus">GM21_1345</name>
</gene>
<keyword evidence="1" id="KW-0472">Membrane</keyword>
<dbReference type="Gene3D" id="3.30.70.100">
    <property type="match status" value="1"/>
</dbReference>
<feature type="transmembrane region" description="Helical" evidence="1">
    <location>
        <begin position="157"/>
        <end position="174"/>
    </location>
</feature>
<proteinExistence type="predicted"/>
<reference evidence="2" key="1">
    <citation type="submission" date="2009-07" db="EMBL/GenBank/DDBJ databases">
        <title>Complete sequence of Geobacter sp. M21.</title>
        <authorList>
            <consortium name="US DOE Joint Genome Institute"/>
            <person name="Lucas S."/>
            <person name="Copeland A."/>
            <person name="Lapidus A."/>
            <person name="Glavina del Rio T."/>
            <person name="Dalin E."/>
            <person name="Tice H."/>
            <person name="Bruce D."/>
            <person name="Goodwin L."/>
            <person name="Pitluck S."/>
            <person name="Saunders E."/>
            <person name="Brettin T."/>
            <person name="Detter J.C."/>
            <person name="Han C."/>
            <person name="Larimer F."/>
            <person name="Land M."/>
            <person name="Hauser L."/>
            <person name="Kyrpides N."/>
            <person name="Ovchinnikova G."/>
            <person name="Lovley D."/>
        </authorList>
    </citation>
    <scope>NUCLEOTIDE SEQUENCE [LARGE SCALE GENOMIC DNA]</scope>
    <source>
        <strain evidence="2">M21</strain>
    </source>
</reference>
<dbReference type="AlphaFoldDB" id="C6E4A6"/>
<accession>C6E4A6</accession>
<dbReference type="HOGENOM" id="CLU_1365617_0_0_7"/>
<dbReference type="EMBL" id="CP001661">
    <property type="protein sequence ID" value="ACT17404.1"/>
    <property type="molecule type" value="Genomic_DNA"/>
</dbReference>
<sequence>MVVASLLDGRVRIRDEGLRNEPLASRVREALLATPGVSAVEANPRVGSLLILYSAIVTAVEKILETVSHLLGSGVEYPGGSEAARKSERTPLLDRARAILPGMKRKLSGVRVPAGVKSRLQAIGAGSVLQRRIANNIGMLASLVLSLGAAILGFKKLHILAGVVFVAFFGEHFYHRRARMFA</sequence>
<feature type="transmembrane region" description="Helical" evidence="1">
    <location>
        <begin position="133"/>
        <end position="151"/>
    </location>
</feature>
<dbReference type="STRING" id="443144.GM21_1345"/>
<dbReference type="KEGG" id="gem:GM21_1345"/>
<organism evidence="2">
    <name type="scientific">Geobacter sp. (strain M21)</name>
    <dbReference type="NCBI Taxonomy" id="443144"/>
    <lineage>
        <taxon>Bacteria</taxon>
        <taxon>Pseudomonadati</taxon>
        <taxon>Thermodesulfobacteriota</taxon>
        <taxon>Desulfuromonadia</taxon>
        <taxon>Geobacterales</taxon>
        <taxon>Geobacteraceae</taxon>
        <taxon>Geobacter</taxon>
    </lineage>
</organism>
<name>C6E4A6_GEOSM</name>
<dbReference type="eggNOG" id="ENOG5032T53">
    <property type="taxonomic scope" value="Bacteria"/>
</dbReference>
<evidence type="ECO:0000313" key="2">
    <source>
        <dbReference type="EMBL" id="ACT17404.1"/>
    </source>
</evidence>